<keyword evidence="4" id="KW-0807">Transducer</keyword>
<evidence type="ECO:0000256" key="2">
    <source>
        <dbReference type="ARBA" id="ARBA00022692"/>
    </source>
</evidence>
<feature type="domain" description="G-protein coupled receptors family 1 profile" evidence="6">
    <location>
        <begin position="62"/>
        <end position="133"/>
    </location>
</feature>
<evidence type="ECO:0000256" key="5">
    <source>
        <dbReference type="ARBA" id="ARBA00023136"/>
    </source>
</evidence>
<accession>A0A485MC73</accession>
<proteinExistence type="predicted"/>
<evidence type="ECO:0000313" key="7">
    <source>
        <dbReference type="EMBL" id="VFV18107.1"/>
    </source>
</evidence>
<dbReference type="GO" id="GO:0016020">
    <property type="term" value="C:membrane"/>
    <property type="evidence" value="ECO:0007669"/>
    <property type="project" value="UniProtKB-SubCell"/>
</dbReference>
<reference evidence="7 8" key="1">
    <citation type="submission" date="2019-01" db="EMBL/GenBank/DDBJ databases">
        <authorList>
            <person name="Alioto T."/>
            <person name="Alioto T."/>
        </authorList>
    </citation>
    <scope>NUCLEOTIDE SEQUENCE [LARGE SCALE GENOMIC DNA]</scope>
</reference>
<dbReference type="AlphaFoldDB" id="A0A485MC73"/>
<keyword evidence="2" id="KW-0812">Transmembrane</keyword>
<name>A0A485MC73_LYNPA</name>
<keyword evidence="3" id="KW-1133">Transmembrane helix</keyword>
<dbReference type="PROSITE" id="PS50262">
    <property type="entry name" value="G_PROTEIN_RECEP_F1_2"/>
    <property type="match status" value="1"/>
</dbReference>
<keyword evidence="7" id="KW-0675">Receptor</keyword>
<keyword evidence="5" id="KW-0472">Membrane</keyword>
<organism evidence="7 8">
    <name type="scientific">Lynx pardinus</name>
    <name type="common">Iberian lynx</name>
    <name type="synonym">Felis pardina</name>
    <dbReference type="NCBI Taxonomy" id="191816"/>
    <lineage>
        <taxon>Eukaryota</taxon>
        <taxon>Metazoa</taxon>
        <taxon>Chordata</taxon>
        <taxon>Craniata</taxon>
        <taxon>Vertebrata</taxon>
        <taxon>Euteleostomi</taxon>
        <taxon>Mammalia</taxon>
        <taxon>Eutheria</taxon>
        <taxon>Laurasiatheria</taxon>
        <taxon>Carnivora</taxon>
        <taxon>Feliformia</taxon>
        <taxon>Felidae</taxon>
        <taxon>Felinae</taxon>
        <taxon>Lynx</taxon>
    </lineage>
</organism>
<dbReference type="EMBL" id="CAAGRJ010000512">
    <property type="protein sequence ID" value="VFV18107.1"/>
    <property type="molecule type" value="Genomic_DNA"/>
</dbReference>
<comment type="subcellular location">
    <subcellularLocation>
        <location evidence="1">Membrane</location>
    </subcellularLocation>
</comment>
<dbReference type="InterPro" id="IPR017452">
    <property type="entry name" value="GPCR_Rhodpsn_7TM"/>
</dbReference>
<dbReference type="Gene3D" id="1.20.1070.10">
    <property type="entry name" value="Rhodopsin 7-helix transmembrane proteins"/>
    <property type="match status" value="1"/>
</dbReference>
<sequence length="133" mass="14707">MPISTLPCTSSSQTSLFWISATPSAPSLSCWSTSGAQKRPSLMLVARLNFTLSSHWEPECVLLVVMSYDRYAAVCRHLQYAMVMNACFSHLLAMASWVSGFIASALHSSFTFWVPLCGHRQVGHFFCEVPALL</sequence>
<dbReference type="Proteomes" id="UP000386466">
    <property type="component" value="Unassembled WGS sequence"/>
</dbReference>
<evidence type="ECO:0000259" key="6">
    <source>
        <dbReference type="PROSITE" id="PS50262"/>
    </source>
</evidence>
<evidence type="ECO:0000256" key="3">
    <source>
        <dbReference type="ARBA" id="ARBA00022989"/>
    </source>
</evidence>
<dbReference type="PANTHER" id="PTHR26453">
    <property type="entry name" value="OLFACTORY RECEPTOR"/>
    <property type="match status" value="1"/>
</dbReference>
<dbReference type="GO" id="GO:0004930">
    <property type="term" value="F:G protein-coupled receptor activity"/>
    <property type="evidence" value="ECO:0007669"/>
    <property type="project" value="UniProtKB-KW"/>
</dbReference>
<evidence type="ECO:0000313" key="8">
    <source>
        <dbReference type="Proteomes" id="UP000386466"/>
    </source>
</evidence>
<evidence type="ECO:0000256" key="1">
    <source>
        <dbReference type="ARBA" id="ARBA00004370"/>
    </source>
</evidence>
<keyword evidence="4" id="KW-0297">G-protein coupled receptor</keyword>
<keyword evidence="8" id="KW-1185">Reference proteome</keyword>
<gene>
    <name evidence="7" type="ORF">LYPA_23C002705</name>
</gene>
<protein>
    <submittedName>
        <fullName evidence="7">Olfactory receptor 2j3</fullName>
    </submittedName>
</protein>
<dbReference type="SUPFAM" id="SSF81321">
    <property type="entry name" value="Family A G protein-coupled receptor-like"/>
    <property type="match status" value="1"/>
</dbReference>
<dbReference type="Pfam" id="PF00001">
    <property type="entry name" value="7tm_1"/>
    <property type="match status" value="1"/>
</dbReference>
<dbReference type="InterPro" id="IPR000276">
    <property type="entry name" value="GPCR_Rhodpsn"/>
</dbReference>
<evidence type="ECO:0000256" key="4">
    <source>
        <dbReference type="ARBA" id="ARBA00023040"/>
    </source>
</evidence>